<dbReference type="InterPro" id="IPR001525">
    <property type="entry name" value="C5_MeTfrase"/>
</dbReference>
<dbReference type="NCBIfam" id="TIGR00675">
    <property type="entry name" value="dcm"/>
    <property type="match status" value="1"/>
</dbReference>
<dbReference type="PROSITE" id="PS00094">
    <property type="entry name" value="C5_MTASE_1"/>
    <property type="match status" value="1"/>
</dbReference>
<evidence type="ECO:0000256" key="1">
    <source>
        <dbReference type="ARBA" id="ARBA00022603"/>
    </source>
</evidence>
<dbReference type="InterPro" id="IPR050390">
    <property type="entry name" value="C5-Methyltransferase"/>
</dbReference>
<proteinExistence type="inferred from homology"/>
<keyword evidence="10" id="KW-1185">Reference proteome</keyword>
<protein>
    <recommendedName>
        <fullName evidence="8">Cytosine-specific methyltransferase</fullName>
        <ecNumber evidence="8">2.1.1.37</ecNumber>
    </recommendedName>
</protein>
<keyword evidence="3 6" id="KW-0949">S-adenosyl-L-methionine</keyword>
<dbReference type="Pfam" id="PF00145">
    <property type="entry name" value="DNA_methylase"/>
    <property type="match status" value="1"/>
</dbReference>
<evidence type="ECO:0000256" key="2">
    <source>
        <dbReference type="ARBA" id="ARBA00022679"/>
    </source>
</evidence>
<dbReference type="GO" id="GO:0044027">
    <property type="term" value="P:negative regulation of gene expression via chromosomal CpG island methylation"/>
    <property type="evidence" value="ECO:0007669"/>
    <property type="project" value="TreeGrafter"/>
</dbReference>
<evidence type="ECO:0000313" key="9">
    <source>
        <dbReference type="EMBL" id="TDX86364.1"/>
    </source>
</evidence>
<dbReference type="Gene3D" id="3.90.120.10">
    <property type="entry name" value="DNA Methylase, subunit A, domain 2"/>
    <property type="match status" value="1"/>
</dbReference>
<dbReference type="PRINTS" id="PR00105">
    <property type="entry name" value="C5METTRFRASE"/>
</dbReference>
<comment type="similarity">
    <text evidence="6 7">Belongs to the class I-like SAM-binding methyltransferase superfamily. C5-methyltransferase family.</text>
</comment>
<feature type="active site" evidence="6">
    <location>
        <position position="144"/>
    </location>
</feature>
<comment type="catalytic activity">
    <reaction evidence="5 8">
        <text>a 2'-deoxycytidine in DNA + S-adenosyl-L-methionine = a 5-methyl-2'-deoxycytidine in DNA + S-adenosyl-L-homocysteine + H(+)</text>
        <dbReference type="Rhea" id="RHEA:13681"/>
        <dbReference type="Rhea" id="RHEA-COMP:11369"/>
        <dbReference type="Rhea" id="RHEA-COMP:11370"/>
        <dbReference type="ChEBI" id="CHEBI:15378"/>
        <dbReference type="ChEBI" id="CHEBI:57856"/>
        <dbReference type="ChEBI" id="CHEBI:59789"/>
        <dbReference type="ChEBI" id="CHEBI:85452"/>
        <dbReference type="ChEBI" id="CHEBI:85454"/>
        <dbReference type="EC" id="2.1.1.37"/>
    </reaction>
</comment>
<dbReference type="AlphaFoldDB" id="A0A4R8I9N0"/>
<dbReference type="PANTHER" id="PTHR10629">
    <property type="entry name" value="CYTOSINE-SPECIFIC METHYLTRANSFERASE"/>
    <property type="match status" value="1"/>
</dbReference>
<gene>
    <name evidence="9" type="ORF">B0I22_0483</name>
</gene>
<dbReference type="GO" id="GO:0009307">
    <property type="term" value="P:DNA restriction-modification system"/>
    <property type="evidence" value="ECO:0007669"/>
    <property type="project" value="UniProtKB-KW"/>
</dbReference>
<dbReference type="PROSITE" id="PS51679">
    <property type="entry name" value="SAM_MT_C5"/>
    <property type="match status" value="1"/>
</dbReference>
<evidence type="ECO:0000313" key="10">
    <source>
        <dbReference type="Proteomes" id="UP000295313"/>
    </source>
</evidence>
<dbReference type="PANTHER" id="PTHR10629:SF52">
    <property type="entry name" value="DNA (CYTOSINE-5)-METHYLTRANSFERASE 1"/>
    <property type="match status" value="1"/>
</dbReference>
<dbReference type="InterPro" id="IPR029063">
    <property type="entry name" value="SAM-dependent_MTases_sf"/>
</dbReference>
<reference evidence="9 10" key="1">
    <citation type="submission" date="2019-03" db="EMBL/GenBank/DDBJ databases">
        <title>Genomic Encyclopedia of Type Strains, Phase III (KMG-III): the genomes of soil and plant-associated and newly described type strains.</title>
        <authorList>
            <person name="Whitman W."/>
        </authorList>
    </citation>
    <scope>NUCLEOTIDE SEQUENCE [LARGE SCALE GENOMIC DNA]</scope>
    <source>
        <strain evidence="9 10">CGMCC 1.12802</strain>
    </source>
</reference>
<dbReference type="InterPro" id="IPR018117">
    <property type="entry name" value="C5_DNA_meth_AS"/>
</dbReference>
<comment type="caution">
    <text evidence="9">The sequence shown here is derived from an EMBL/GenBank/DDBJ whole genome shotgun (WGS) entry which is preliminary data.</text>
</comment>
<sequence>MENKIIDTMPAEISVVAEPQLNIYGEVEPDVLEKSAWDKSVRVEENGYYWKKDPVFTKGGEMPNDRPIIVELFCGCGGTSMGFEMAGFEVVLGCDIHAPSIQTFKANHPNCSTILGDVKKVDPHTIKELLNGRPLDVIIAGVPCQGFSLNNRKRHQEDDRNLMYKEFVRFIEILQPKVVVLENVSGMKSTGNFVEDIEKDLSRAGKMTVKSKLLYAPDYGVPQKRSRLIFVGIRDEEFDFNLIQKTHGPETGKPYVTIKDAIGDLPSLKPKETKKKYKTEPFSEYQELMRLNTNGFVECHTAPNHPKDTIEKIKNTTPGEPMYPKFKQRIRLAWDIQSPTQVSGGIRPQFQFGHPEDARGLTIRERCRIQSFPDDFIVKGGTVQGRVQTGNAVPPLLAKAVALAIKKYL</sequence>
<dbReference type="GO" id="GO:0032259">
    <property type="term" value="P:methylation"/>
    <property type="evidence" value="ECO:0007669"/>
    <property type="project" value="UniProtKB-KW"/>
</dbReference>
<dbReference type="EC" id="2.1.1.37" evidence="8"/>
<evidence type="ECO:0000256" key="5">
    <source>
        <dbReference type="ARBA" id="ARBA00047422"/>
    </source>
</evidence>
<accession>A0A4R8I9N0</accession>
<evidence type="ECO:0000256" key="4">
    <source>
        <dbReference type="ARBA" id="ARBA00022747"/>
    </source>
</evidence>
<dbReference type="Proteomes" id="UP000295313">
    <property type="component" value="Unassembled WGS sequence"/>
</dbReference>
<evidence type="ECO:0000256" key="7">
    <source>
        <dbReference type="RuleBase" id="RU000416"/>
    </source>
</evidence>
<keyword evidence="4" id="KW-0680">Restriction system</keyword>
<dbReference type="GO" id="GO:0003677">
    <property type="term" value="F:DNA binding"/>
    <property type="evidence" value="ECO:0007669"/>
    <property type="project" value="TreeGrafter"/>
</dbReference>
<dbReference type="Gene3D" id="3.40.50.150">
    <property type="entry name" value="Vaccinia Virus protein VP39"/>
    <property type="match status" value="1"/>
</dbReference>
<evidence type="ECO:0000256" key="6">
    <source>
        <dbReference type="PROSITE-ProRule" id="PRU01016"/>
    </source>
</evidence>
<keyword evidence="1 6" id="KW-0489">Methyltransferase</keyword>
<dbReference type="SUPFAM" id="SSF53335">
    <property type="entry name" value="S-adenosyl-L-methionine-dependent methyltransferases"/>
    <property type="match status" value="1"/>
</dbReference>
<dbReference type="OrthoDB" id="32195at2"/>
<dbReference type="RefSeq" id="WP_133942985.1">
    <property type="nucleotide sequence ID" value="NZ_SOEO01000001.1"/>
</dbReference>
<dbReference type="GO" id="GO:0003886">
    <property type="term" value="F:DNA (cytosine-5-)-methyltransferase activity"/>
    <property type="evidence" value="ECO:0007669"/>
    <property type="project" value="UniProtKB-EC"/>
</dbReference>
<evidence type="ECO:0000256" key="3">
    <source>
        <dbReference type="ARBA" id="ARBA00022691"/>
    </source>
</evidence>
<keyword evidence="2 6" id="KW-0808">Transferase</keyword>
<dbReference type="EMBL" id="SOEO01000001">
    <property type="protein sequence ID" value="TDX86364.1"/>
    <property type="molecule type" value="Genomic_DNA"/>
</dbReference>
<evidence type="ECO:0000256" key="8">
    <source>
        <dbReference type="RuleBase" id="RU000417"/>
    </source>
</evidence>
<name>A0A4R8I9N0_9FLAO</name>
<organism evidence="9 10">
    <name type="scientific">Epilithonimonas xixisoli</name>
    <dbReference type="NCBI Taxonomy" id="1476462"/>
    <lineage>
        <taxon>Bacteria</taxon>
        <taxon>Pseudomonadati</taxon>
        <taxon>Bacteroidota</taxon>
        <taxon>Flavobacteriia</taxon>
        <taxon>Flavobacteriales</taxon>
        <taxon>Weeksellaceae</taxon>
        <taxon>Chryseobacterium group</taxon>
        <taxon>Epilithonimonas</taxon>
    </lineage>
</organism>